<dbReference type="PROSITE" id="PS50005">
    <property type="entry name" value="TPR"/>
    <property type="match status" value="1"/>
</dbReference>
<dbReference type="SUPFAM" id="SSF48452">
    <property type="entry name" value="TPR-like"/>
    <property type="match status" value="2"/>
</dbReference>
<evidence type="ECO:0000313" key="5">
    <source>
        <dbReference type="Proteomes" id="UP000472272"/>
    </source>
</evidence>
<keyword evidence="1" id="KW-0677">Repeat</keyword>
<reference evidence="4" key="2">
    <citation type="submission" date="2025-08" db="UniProtKB">
        <authorList>
            <consortium name="Ensembl"/>
        </authorList>
    </citation>
    <scope>IDENTIFICATION</scope>
</reference>
<evidence type="ECO:0000313" key="4">
    <source>
        <dbReference type="Ensembl" id="ENSPMRP00000027003.1"/>
    </source>
</evidence>
<keyword evidence="5" id="KW-1185">Reference proteome</keyword>
<dbReference type="GO" id="GO:0030544">
    <property type="term" value="F:Hsp70 protein binding"/>
    <property type="evidence" value="ECO:0007669"/>
    <property type="project" value="TreeGrafter"/>
</dbReference>
<evidence type="ECO:0000256" key="3">
    <source>
        <dbReference type="PROSITE-ProRule" id="PRU00339"/>
    </source>
</evidence>
<organism evidence="4 5">
    <name type="scientific">Podarcis muralis</name>
    <name type="common">Wall lizard</name>
    <name type="synonym">Lacerta muralis</name>
    <dbReference type="NCBI Taxonomy" id="64176"/>
    <lineage>
        <taxon>Eukaryota</taxon>
        <taxon>Metazoa</taxon>
        <taxon>Chordata</taxon>
        <taxon>Craniata</taxon>
        <taxon>Vertebrata</taxon>
        <taxon>Euteleostomi</taxon>
        <taxon>Lepidosauria</taxon>
        <taxon>Squamata</taxon>
        <taxon>Bifurcata</taxon>
        <taxon>Unidentata</taxon>
        <taxon>Episquamata</taxon>
        <taxon>Laterata</taxon>
        <taxon>Lacertibaenia</taxon>
        <taxon>Lacertidae</taxon>
        <taxon>Podarcis</taxon>
    </lineage>
</organism>
<dbReference type="OMA" id="TKSDSEC"/>
<dbReference type="PANTHER" id="PTHR45883:SF2">
    <property type="entry name" value="HSC70-INTERACTING PROTEIN"/>
    <property type="match status" value="1"/>
</dbReference>
<dbReference type="Ensembl" id="ENSPMRT00000028646.1">
    <property type="protein sequence ID" value="ENSPMRP00000027003.1"/>
    <property type="gene ID" value="ENSPMRG00000017427.1"/>
</dbReference>
<dbReference type="AlphaFoldDB" id="A0A670JPK1"/>
<dbReference type="GeneTree" id="ENSGT00390000001347"/>
<dbReference type="SMART" id="SM00028">
    <property type="entry name" value="TPR"/>
    <property type="match status" value="3"/>
</dbReference>
<name>A0A670JPK1_PODMU</name>
<sequence length="213" mass="24133">MQLQEAQAAIKDCDIAIELNPKSAESYRLRGKAFQNLGHWEEAACDLALASRLEYEEEANAVELEIQKGTKSDSECIKSESEESELEIDTEEVIEPDEDVPQEMGDENLKVTEEMRKQAIEKKREAIDAINKGELLKALDLFTEAIKLNPHLTILYANRAKVYMKLQKPNAAIRDCDKAIQINPDSAQPYKWRGRALQLLGYWQRAAKDLALA</sequence>
<dbReference type="PANTHER" id="PTHR45883">
    <property type="entry name" value="HSC70-INTERACTING PROTEIN"/>
    <property type="match status" value="1"/>
</dbReference>
<reference evidence="4 5" key="1">
    <citation type="journal article" date="2019" name="Proc. Natl. Acad. Sci. U.S.A.">
        <title>Regulatory changes in pterin and carotenoid genes underlie balanced color polymorphisms in the wall lizard.</title>
        <authorList>
            <person name="Andrade P."/>
            <person name="Pinho C."/>
            <person name="Perez I de Lanuza G."/>
            <person name="Afonso S."/>
            <person name="Brejcha J."/>
            <person name="Rubin C.J."/>
            <person name="Wallerman O."/>
            <person name="Pereira P."/>
            <person name="Sabatino S.J."/>
            <person name="Bellati A."/>
            <person name="Pellitteri-Rosa D."/>
            <person name="Bosakova Z."/>
            <person name="Bunikis I."/>
            <person name="Carretero M.A."/>
            <person name="Feiner N."/>
            <person name="Marsik P."/>
            <person name="Pauperio F."/>
            <person name="Salvi D."/>
            <person name="Soler L."/>
            <person name="While G.M."/>
            <person name="Uller T."/>
            <person name="Font E."/>
            <person name="Andersson L."/>
            <person name="Carneiro M."/>
        </authorList>
    </citation>
    <scope>NUCLEOTIDE SEQUENCE</scope>
</reference>
<proteinExistence type="predicted"/>
<accession>A0A670JPK1</accession>
<dbReference type="FunFam" id="1.25.40.10:FF:000112">
    <property type="entry name" value="FAM10 family protein"/>
    <property type="match status" value="1"/>
</dbReference>
<reference evidence="4" key="3">
    <citation type="submission" date="2025-09" db="UniProtKB">
        <authorList>
            <consortium name="Ensembl"/>
        </authorList>
    </citation>
    <scope>IDENTIFICATION</scope>
</reference>
<dbReference type="Pfam" id="PF00515">
    <property type="entry name" value="TPR_1"/>
    <property type="match status" value="1"/>
</dbReference>
<feature type="repeat" description="TPR" evidence="3">
    <location>
        <begin position="153"/>
        <end position="186"/>
    </location>
</feature>
<dbReference type="Gene3D" id="1.25.40.10">
    <property type="entry name" value="Tetratricopeptide repeat domain"/>
    <property type="match status" value="2"/>
</dbReference>
<keyword evidence="2 3" id="KW-0802">TPR repeat</keyword>
<protein>
    <recommendedName>
        <fullName evidence="6">ST13 Hsp70 interacting protein</fullName>
    </recommendedName>
</protein>
<evidence type="ECO:0008006" key="6">
    <source>
        <dbReference type="Google" id="ProtNLM"/>
    </source>
</evidence>
<evidence type="ECO:0000256" key="2">
    <source>
        <dbReference type="ARBA" id="ARBA00022803"/>
    </source>
</evidence>
<dbReference type="InterPro" id="IPR019734">
    <property type="entry name" value="TPR_rpt"/>
</dbReference>
<dbReference type="Proteomes" id="UP000472272">
    <property type="component" value="Chromosome 12"/>
</dbReference>
<evidence type="ECO:0000256" key="1">
    <source>
        <dbReference type="ARBA" id="ARBA00022737"/>
    </source>
</evidence>
<dbReference type="InterPro" id="IPR011990">
    <property type="entry name" value="TPR-like_helical_dom_sf"/>
</dbReference>